<reference evidence="5 6" key="1">
    <citation type="submission" date="2015-10" db="EMBL/GenBank/DDBJ databases">
        <title>Erysipelothrix larvae sp. LV19 isolated from the larval gut of the rhinoceros beetle, Trypoxylus dichotomus.</title>
        <authorList>
            <person name="Lim S."/>
            <person name="Kim B.-C."/>
        </authorList>
    </citation>
    <scope>NUCLEOTIDE SEQUENCE [LARGE SCALE GENOMIC DNA]</scope>
    <source>
        <strain evidence="5 6">LV19</strain>
    </source>
</reference>
<dbReference type="EMBL" id="CP013213">
    <property type="protein sequence ID" value="AMC94398.1"/>
    <property type="molecule type" value="Genomic_DNA"/>
</dbReference>
<protein>
    <recommendedName>
        <fullName evidence="7">DUF2207 domain-containing protein</fullName>
    </recommendedName>
</protein>
<evidence type="ECO:0000313" key="6">
    <source>
        <dbReference type="Proteomes" id="UP000063781"/>
    </source>
</evidence>
<dbReference type="InterPro" id="IPR018702">
    <property type="entry name" value="DUF2207"/>
</dbReference>
<keyword evidence="2" id="KW-1133">Transmembrane helix</keyword>
<dbReference type="OrthoDB" id="5507254at2"/>
<dbReference type="KEGG" id="erl:AOC36_10570"/>
<feature type="transmembrane region" description="Helical" evidence="2">
    <location>
        <begin position="529"/>
        <end position="550"/>
    </location>
</feature>
<keyword evidence="2" id="KW-0472">Membrane</keyword>
<name>A0A109UHM0_9FIRM</name>
<feature type="domain" description="Predicted membrane protein YciQ-like C-terminal" evidence="4">
    <location>
        <begin position="347"/>
        <end position="613"/>
    </location>
</feature>
<dbReference type="Pfam" id="PF09972">
    <property type="entry name" value="DUF2207"/>
    <property type="match status" value="1"/>
</dbReference>
<evidence type="ECO:0000259" key="3">
    <source>
        <dbReference type="Pfam" id="PF09972"/>
    </source>
</evidence>
<dbReference type="Pfam" id="PF20990">
    <property type="entry name" value="DUF2207_C"/>
    <property type="match status" value="1"/>
</dbReference>
<dbReference type="Proteomes" id="UP000063781">
    <property type="component" value="Chromosome"/>
</dbReference>
<dbReference type="InterPro" id="IPR048389">
    <property type="entry name" value="YciQ-like_C"/>
</dbReference>
<evidence type="ECO:0000256" key="1">
    <source>
        <dbReference type="SAM" id="MobiDB-lite"/>
    </source>
</evidence>
<feature type="region of interest" description="Disordered" evidence="1">
    <location>
        <begin position="660"/>
        <end position="679"/>
    </location>
</feature>
<dbReference type="RefSeq" id="WP_067634091.1">
    <property type="nucleotide sequence ID" value="NZ_CP013213.1"/>
</dbReference>
<evidence type="ECO:0000313" key="5">
    <source>
        <dbReference type="EMBL" id="AMC94398.1"/>
    </source>
</evidence>
<proteinExistence type="predicted"/>
<dbReference type="STRING" id="1514105.AOC36_10570"/>
<keyword evidence="6" id="KW-1185">Reference proteome</keyword>
<evidence type="ECO:0008006" key="7">
    <source>
        <dbReference type="Google" id="ProtNLM"/>
    </source>
</evidence>
<keyword evidence="2" id="KW-0812">Transmembrane</keyword>
<sequence length="679" mass="77207">MKRLRKLIYAMITVVVLVGITSCSSSEYDFARITGLDYSAVVVDEAGSNGKVVITEQLTFDIHAADEDNGFWELWRELPESYVDGVKVEYNVISVKQIFEDGSVQVFEESPKLYWDDEDFVGYDGKYGPGKWFHSKGPYDGYTNFECLLIYVDGLYRETPVFEIQYEMSNAALRYNDASELYLSLYYGDSINYLDSVKGEILFPLDKMPREGNYEAFTYGTNAHEFPFEESTSKNEGYHTFFFELDESQLTFKSFNQYIEFALIAFGEDRHVFTQFASQNNYFDQDMLPSIRAAQAEFEQLPIVAAQNRMKLFVGSIIGTFGVMILALFINFIVKKTNPMYKPSMHIDYFRDIPNDLDANFARKLVFAKTYTKDNIGDGYAAAMLSLVHKGYVDVEQINPSKGWSQKNVKIHVRNDVPNESQINPVQKPVLSPVEERYFNLILRHAKSGEITQQAFQNKISSDYEYTNRFVQDVKTSTDRIGIVDGYFKNKNYKSPKYTMLGFAITFVVIGILVMIIGNLSIYQTRLELAYGAFFILGFGFILSGLYMAFVSRNYILLTQFGQDEYEKWHGLYKFLNSETLMKERTILELALWEKYLIYATAFGISEKVVKALEIRCPEAVMNSSPILRNPHFRTRAFYATSRNSFSSATRSASFTARSGGHGGYGGGGRGGGGGGGGH</sequence>
<evidence type="ECO:0000259" key="4">
    <source>
        <dbReference type="Pfam" id="PF20990"/>
    </source>
</evidence>
<feature type="transmembrane region" description="Helical" evidence="2">
    <location>
        <begin position="498"/>
        <end position="523"/>
    </location>
</feature>
<evidence type="ECO:0000256" key="2">
    <source>
        <dbReference type="SAM" id="Phobius"/>
    </source>
</evidence>
<organism evidence="5 6">
    <name type="scientific">Erysipelothrix larvae</name>
    <dbReference type="NCBI Taxonomy" id="1514105"/>
    <lineage>
        <taxon>Bacteria</taxon>
        <taxon>Bacillati</taxon>
        <taxon>Bacillota</taxon>
        <taxon>Erysipelotrichia</taxon>
        <taxon>Erysipelotrichales</taxon>
        <taxon>Erysipelotrichaceae</taxon>
        <taxon>Erysipelothrix</taxon>
    </lineage>
</organism>
<dbReference type="PROSITE" id="PS51257">
    <property type="entry name" value="PROKAR_LIPOPROTEIN"/>
    <property type="match status" value="1"/>
</dbReference>
<feature type="domain" description="DUF2207" evidence="3">
    <location>
        <begin position="48"/>
        <end position="224"/>
    </location>
</feature>
<accession>A0A109UHM0</accession>
<dbReference type="AlphaFoldDB" id="A0A109UHM0"/>
<gene>
    <name evidence="5" type="ORF">AOC36_10570</name>
</gene>
<feature type="transmembrane region" description="Helical" evidence="2">
    <location>
        <begin position="312"/>
        <end position="334"/>
    </location>
</feature>